<evidence type="ECO:0000256" key="5">
    <source>
        <dbReference type="ARBA" id="ARBA00023136"/>
    </source>
</evidence>
<sequence length="254" mass="28680">MSTVGKFRESTVGTMAIWKVWRGKTLRRNRAEVLAIFLVCLTAALLCPRQAAGAYVTDSFQITLRSGPSTSHKILAMLESGQAVQVLQTREGWSEVRVQDGPVAGKTGWVLSRFLMDRLPWEKQAKRLQEENSSLKSSLAGSESEWNRLQSREKELTELLEKTAQELEALQKEYAALKEGSTNYLKLKEEHEKVQQALAESQAMVKKLADENETLRFSHNIKWFATGALVLLCGWVIGLMMGRAKKKRRSTYFG</sequence>
<accession>A0A1M4ZVB9</accession>
<dbReference type="AlphaFoldDB" id="A0A1M4ZVB9"/>
<dbReference type="PROSITE" id="PS51781">
    <property type="entry name" value="SH3B"/>
    <property type="match status" value="1"/>
</dbReference>
<dbReference type="InterPro" id="IPR003646">
    <property type="entry name" value="SH3-like_bac-type"/>
</dbReference>
<dbReference type="NCBIfam" id="TIGR04211">
    <property type="entry name" value="SH3_and_anchor"/>
    <property type="match status" value="1"/>
</dbReference>
<dbReference type="GO" id="GO:0016020">
    <property type="term" value="C:membrane"/>
    <property type="evidence" value="ECO:0007669"/>
    <property type="project" value="UniProtKB-SubCell"/>
</dbReference>
<dbReference type="EMBL" id="FQVB01000013">
    <property type="protein sequence ID" value="SHF21978.1"/>
    <property type="molecule type" value="Genomic_DNA"/>
</dbReference>
<evidence type="ECO:0000313" key="9">
    <source>
        <dbReference type="EMBL" id="SHF21978.1"/>
    </source>
</evidence>
<keyword evidence="4 7" id="KW-1133">Transmembrane helix</keyword>
<reference evidence="10" key="1">
    <citation type="submission" date="2016-11" db="EMBL/GenBank/DDBJ databases">
        <authorList>
            <person name="Varghese N."/>
            <person name="Submissions S."/>
        </authorList>
    </citation>
    <scope>NUCLEOTIDE SEQUENCE [LARGE SCALE GENOMIC DNA]</scope>
    <source>
        <strain evidence="10">DSM 9756</strain>
    </source>
</reference>
<dbReference type="OrthoDB" id="5418566at2"/>
<proteinExistence type="predicted"/>
<feature type="transmembrane region" description="Helical" evidence="7">
    <location>
        <begin position="223"/>
        <end position="242"/>
    </location>
</feature>
<evidence type="ECO:0000256" key="7">
    <source>
        <dbReference type="SAM" id="Phobius"/>
    </source>
</evidence>
<keyword evidence="6" id="KW-0175">Coiled coil</keyword>
<dbReference type="InterPro" id="IPR016476">
    <property type="entry name" value="SH3_dom_pro"/>
</dbReference>
<comment type="subcellular location">
    <subcellularLocation>
        <location evidence="1">Membrane</location>
        <topology evidence="1">Single-pass membrane protein</topology>
    </subcellularLocation>
</comment>
<evidence type="ECO:0000256" key="4">
    <source>
        <dbReference type="ARBA" id="ARBA00022989"/>
    </source>
</evidence>
<feature type="domain" description="SH3b" evidence="8">
    <location>
        <begin position="51"/>
        <end position="119"/>
    </location>
</feature>
<evidence type="ECO:0000259" key="8">
    <source>
        <dbReference type="PROSITE" id="PS51781"/>
    </source>
</evidence>
<dbReference type="Gene3D" id="2.30.30.40">
    <property type="entry name" value="SH3 Domains"/>
    <property type="match status" value="1"/>
</dbReference>
<evidence type="ECO:0000256" key="3">
    <source>
        <dbReference type="ARBA" id="ARBA00022729"/>
    </source>
</evidence>
<dbReference type="RefSeq" id="WP_073038423.1">
    <property type="nucleotide sequence ID" value="NZ_FQVB01000013.1"/>
</dbReference>
<organism evidence="9 10">
    <name type="scientific">Desulfacinum infernum DSM 9756</name>
    <dbReference type="NCBI Taxonomy" id="1121391"/>
    <lineage>
        <taxon>Bacteria</taxon>
        <taxon>Pseudomonadati</taxon>
        <taxon>Thermodesulfobacteriota</taxon>
        <taxon>Syntrophobacteria</taxon>
        <taxon>Syntrophobacterales</taxon>
        <taxon>Syntrophobacteraceae</taxon>
        <taxon>Desulfacinum</taxon>
    </lineage>
</organism>
<keyword evidence="2 7" id="KW-0812">Transmembrane</keyword>
<keyword evidence="3" id="KW-0732">Signal</keyword>
<evidence type="ECO:0000256" key="6">
    <source>
        <dbReference type="SAM" id="Coils"/>
    </source>
</evidence>
<evidence type="ECO:0000256" key="2">
    <source>
        <dbReference type="ARBA" id="ARBA00022692"/>
    </source>
</evidence>
<gene>
    <name evidence="9" type="ORF">SAMN02745206_01549</name>
</gene>
<dbReference type="STRING" id="1121391.SAMN02745206_01549"/>
<keyword evidence="10" id="KW-1185">Reference proteome</keyword>
<name>A0A1M4ZVB9_9BACT</name>
<evidence type="ECO:0000256" key="1">
    <source>
        <dbReference type="ARBA" id="ARBA00004167"/>
    </source>
</evidence>
<dbReference type="SMART" id="SM00287">
    <property type="entry name" value="SH3b"/>
    <property type="match status" value="1"/>
</dbReference>
<feature type="coiled-coil region" evidence="6">
    <location>
        <begin position="125"/>
        <end position="211"/>
    </location>
</feature>
<keyword evidence="5 7" id="KW-0472">Membrane</keyword>
<dbReference type="Pfam" id="PF08239">
    <property type="entry name" value="SH3_3"/>
    <property type="match status" value="1"/>
</dbReference>
<dbReference type="Proteomes" id="UP000184076">
    <property type="component" value="Unassembled WGS sequence"/>
</dbReference>
<protein>
    <submittedName>
        <fullName evidence="9">SH3 domain protein</fullName>
    </submittedName>
</protein>
<evidence type="ECO:0000313" key="10">
    <source>
        <dbReference type="Proteomes" id="UP000184076"/>
    </source>
</evidence>